<gene>
    <name evidence="1" type="ORF">BpHYR1_035846</name>
</gene>
<reference evidence="1 2" key="1">
    <citation type="journal article" date="2018" name="Sci. Rep.">
        <title>Genomic signatures of local adaptation to the degree of environmental predictability in rotifers.</title>
        <authorList>
            <person name="Franch-Gras L."/>
            <person name="Hahn C."/>
            <person name="Garcia-Roger E.M."/>
            <person name="Carmona M.J."/>
            <person name="Serra M."/>
            <person name="Gomez A."/>
        </authorList>
    </citation>
    <scope>NUCLEOTIDE SEQUENCE [LARGE SCALE GENOMIC DNA]</scope>
    <source>
        <strain evidence="1">HYR1</strain>
    </source>
</reference>
<dbReference type="AlphaFoldDB" id="A0A3M7T123"/>
<evidence type="ECO:0000313" key="1">
    <source>
        <dbReference type="EMBL" id="RNA41753.1"/>
    </source>
</evidence>
<dbReference type="Proteomes" id="UP000276133">
    <property type="component" value="Unassembled WGS sequence"/>
</dbReference>
<dbReference type="EMBL" id="REGN01000463">
    <property type="protein sequence ID" value="RNA41753.1"/>
    <property type="molecule type" value="Genomic_DNA"/>
</dbReference>
<organism evidence="1 2">
    <name type="scientific">Brachionus plicatilis</name>
    <name type="common">Marine rotifer</name>
    <name type="synonym">Brachionus muelleri</name>
    <dbReference type="NCBI Taxonomy" id="10195"/>
    <lineage>
        <taxon>Eukaryota</taxon>
        <taxon>Metazoa</taxon>
        <taxon>Spiralia</taxon>
        <taxon>Gnathifera</taxon>
        <taxon>Rotifera</taxon>
        <taxon>Eurotatoria</taxon>
        <taxon>Monogononta</taxon>
        <taxon>Pseudotrocha</taxon>
        <taxon>Ploima</taxon>
        <taxon>Brachionidae</taxon>
        <taxon>Brachionus</taxon>
    </lineage>
</organism>
<proteinExistence type="predicted"/>
<sequence length="80" mass="9486">MDVIASFSTWFRTISSALNNTLWLIGLSNLFRFSLTEFLNIHRRFWFVLLSDIANTQLSSPNDNLKDFVNYYLFLSYHNN</sequence>
<name>A0A3M7T123_BRAPC</name>
<protein>
    <submittedName>
        <fullName evidence="1">Uncharacterized protein</fullName>
    </submittedName>
</protein>
<comment type="caution">
    <text evidence="1">The sequence shown here is derived from an EMBL/GenBank/DDBJ whole genome shotgun (WGS) entry which is preliminary data.</text>
</comment>
<accession>A0A3M7T123</accession>
<keyword evidence="2" id="KW-1185">Reference proteome</keyword>
<evidence type="ECO:0000313" key="2">
    <source>
        <dbReference type="Proteomes" id="UP000276133"/>
    </source>
</evidence>